<name>A0A8J2PY75_9HEXA</name>
<organism evidence="4 5">
    <name type="scientific">Allacma fusca</name>
    <dbReference type="NCBI Taxonomy" id="39272"/>
    <lineage>
        <taxon>Eukaryota</taxon>
        <taxon>Metazoa</taxon>
        <taxon>Ecdysozoa</taxon>
        <taxon>Arthropoda</taxon>
        <taxon>Hexapoda</taxon>
        <taxon>Collembola</taxon>
        <taxon>Symphypleona</taxon>
        <taxon>Sminthuridae</taxon>
        <taxon>Allacma</taxon>
    </lineage>
</organism>
<dbReference type="EMBL" id="CAJVCH010539301">
    <property type="protein sequence ID" value="CAG7826305.1"/>
    <property type="molecule type" value="Genomic_DNA"/>
</dbReference>
<dbReference type="Pfam" id="PF00149">
    <property type="entry name" value="Metallophos"/>
    <property type="match status" value="1"/>
</dbReference>
<dbReference type="GO" id="GO:0016020">
    <property type="term" value="C:membrane"/>
    <property type="evidence" value="ECO:0007669"/>
    <property type="project" value="GOC"/>
</dbReference>
<feature type="non-terminal residue" evidence="4">
    <location>
        <position position="1"/>
    </location>
</feature>
<dbReference type="GO" id="GO:0005764">
    <property type="term" value="C:lysosome"/>
    <property type="evidence" value="ECO:0007669"/>
    <property type="project" value="TreeGrafter"/>
</dbReference>
<dbReference type="PANTHER" id="PTHR10340">
    <property type="entry name" value="SPHINGOMYELIN PHOSPHODIESTERASE"/>
    <property type="match status" value="1"/>
</dbReference>
<evidence type="ECO:0000256" key="1">
    <source>
        <dbReference type="ARBA" id="ARBA00022801"/>
    </source>
</evidence>
<dbReference type="Proteomes" id="UP000708208">
    <property type="component" value="Unassembled WGS sequence"/>
</dbReference>
<dbReference type="GO" id="GO:0006685">
    <property type="term" value="P:sphingomyelin catabolic process"/>
    <property type="evidence" value="ECO:0007669"/>
    <property type="project" value="TreeGrafter"/>
</dbReference>
<comment type="caution">
    <text evidence="4">The sequence shown here is derived from an EMBL/GenBank/DDBJ whole genome shotgun (WGS) entry which is preliminary data.</text>
</comment>
<sequence>FVLLTGDYVHHAIWATTVQDNQAHNSRVGSMLNNLFNTTRVFPVVGNHEPHPCNMYAPRSVWDEEDFDLSWMFNQIGDLYANHLPKEAVDSFRNFGFYHVSPAPGFRVVVLNTNLCYTLNFWLYYNMVDPEDQLQWFADVMLEAEKAGEMVYVVGHIPPGHYQCWSPWAARFDKIINRFESIIQAQFYGHTHEDDLKIFFEGTGNASRPTSS</sequence>
<keyword evidence="5" id="KW-1185">Reference proteome</keyword>
<dbReference type="GO" id="GO:0061750">
    <property type="term" value="F:acid sphingomyelin phosphodiesterase activity"/>
    <property type="evidence" value="ECO:0007669"/>
    <property type="project" value="TreeGrafter"/>
</dbReference>
<feature type="non-terminal residue" evidence="4">
    <location>
        <position position="212"/>
    </location>
</feature>
<gene>
    <name evidence="4" type="ORF">AFUS01_LOCUS36362</name>
</gene>
<keyword evidence="1" id="KW-0378">Hydrolase</keyword>
<evidence type="ECO:0000313" key="4">
    <source>
        <dbReference type="EMBL" id="CAG7826305.1"/>
    </source>
</evidence>
<protein>
    <recommendedName>
        <fullName evidence="3">Calcineurin-like phosphoesterase domain-containing protein</fullName>
    </recommendedName>
</protein>
<evidence type="ECO:0000259" key="3">
    <source>
        <dbReference type="Pfam" id="PF00149"/>
    </source>
</evidence>
<dbReference type="GO" id="GO:0046513">
    <property type="term" value="P:ceramide biosynthetic process"/>
    <property type="evidence" value="ECO:0007669"/>
    <property type="project" value="TreeGrafter"/>
</dbReference>
<accession>A0A8J2PY75</accession>
<proteinExistence type="predicted"/>
<keyword evidence="2" id="KW-0325">Glycoprotein</keyword>
<evidence type="ECO:0000256" key="2">
    <source>
        <dbReference type="ARBA" id="ARBA00023180"/>
    </source>
</evidence>
<feature type="domain" description="Calcineurin-like phosphoesterase" evidence="3">
    <location>
        <begin position="1"/>
        <end position="193"/>
    </location>
</feature>
<dbReference type="InterPro" id="IPR004843">
    <property type="entry name" value="Calcineurin-like_PHP"/>
</dbReference>
<evidence type="ECO:0000313" key="5">
    <source>
        <dbReference type="Proteomes" id="UP000708208"/>
    </source>
</evidence>
<dbReference type="GO" id="GO:0005615">
    <property type="term" value="C:extracellular space"/>
    <property type="evidence" value="ECO:0007669"/>
    <property type="project" value="TreeGrafter"/>
</dbReference>
<dbReference type="OrthoDB" id="282973at2759"/>
<dbReference type="AlphaFoldDB" id="A0A8J2PY75"/>
<dbReference type="PANTHER" id="PTHR10340:SF29">
    <property type="entry name" value="SPHINGOMYELIN PHOSPHODIESTERASE"/>
    <property type="match status" value="1"/>
</dbReference>
<reference evidence="4" key="1">
    <citation type="submission" date="2021-06" db="EMBL/GenBank/DDBJ databases">
        <authorList>
            <person name="Hodson N. C."/>
            <person name="Mongue J. A."/>
            <person name="Jaron S. K."/>
        </authorList>
    </citation>
    <scope>NUCLEOTIDE SEQUENCE</scope>
</reference>